<dbReference type="AlphaFoldDB" id="A0A9P6T901"/>
<protein>
    <recommendedName>
        <fullName evidence="2">WLM domain-containing protein</fullName>
    </recommendedName>
</protein>
<feature type="region of interest" description="Disordered" evidence="1">
    <location>
        <begin position="291"/>
        <end position="315"/>
    </location>
</feature>
<dbReference type="EMBL" id="MU167316">
    <property type="protein sequence ID" value="KAG0143556.1"/>
    <property type="molecule type" value="Genomic_DNA"/>
</dbReference>
<dbReference type="Pfam" id="PF08325">
    <property type="entry name" value="WLM"/>
    <property type="match status" value="1"/>
</dbReference>
<dbReference type="PANTHER" id="PTHR47795">
    <property type="entry name" value="UBIQUITIN AND WLM DOMAIN-CONTAINING METALLOPROTEASE SPCC1442.07C"/>
    <property type="match status" value="1"/>
</dbReference>
<sequence length="315" mass="36200">MSFSLSVLHHQNSTTYPSISNQLTLQELCHTILGKNLPPQTHFKLIIKGRPTAILSPGPQDSSTLQSLGFTQTSHKILLVTSLHKDIQKTEEIENEKQKRIKARLETKPVKIWSRLEPDLNPYKIYDIEILSDTHEFEIERKDLLERLCIDRSVQKVMKEFQFKVMKLGELHPIRDSKVLGVNENFGEVIKLRLLTDRLDGLRSFKMIRRVLCHELAHIRFGAHLNDFKEFDSLINRMMLNHDRLILASSYRLGGELGDHWKPEEELDHHCSVVSNSSSSSNTVHQLVELHQDKPADPKQAAAEAALRRATRKSS</sequence>
<dbReference type="PANTHER" id="PTHR47795:SF1">
    <property type="entry name" value="DNA-DEPENDENT METALLOPROTEASE WSS1 HOMOLOG 2"/>
    <property type="match status" value="1"/>
</dbReference>
<evidence type="ECO:0000313" key="4">
    <source>
        <dbReference type="Proteomes" id="UP000886653"/>
    </source>
</evidence>
<evidence type="ECO:0000256" key="1">
    <source>
        <dbReference type="SAM" id="MobiDB-lite"/>
    </source>
</evidence>
<gene>
    <name evidence="3" type="ORF">CROQUDRAFT_661083</name>
</gene>
<feature type="domain" description="WLM" evidence="2">
    <location>
        <begin position="116"/>
        <end position="311"/>
    </location>
</feature>
<accession>A0A9P6T901</accession>
<dbReference type="PROSITE" id="PS51397">
    <property type="entry name" value="WLM"/>
    <property type="match status" value="1"/>
</dbReference>
<dbReference type="OrthoDB" id="49605at2759"/>
<comment type="caution">
    <text evidence="3">The sequence shown here is derived from an EMBL/GenBank/DDBJ whole genome shotgun (WGS) entry which is preliminary data.</text>
</comment>
<keyword evidence="4" id="KW-1185">Reference proteome</keyword>
<evidence type="ECO:0000313" key="3">
    <source>
        <dbReference type="EMBL" id="KAG0143556.1"/>
    </source>
</evidence>
<organism evidence="3 4">
    <name type="scientific">Cronartium quercuum f. sp. fusiforme G11</name>
    <dbReference type="NCBI Taxonomy" id="708437"/>
    <lineage>
        <taxon>Eukaryota</taxon>
        <taxon>Fungi</taxon>
        <taxon>Dikarya</taxon>
        <taxon>Basidiomycota</taxon>
        <taxon>Pucciniomycotina</taxon>
        <taxon>Pucciniomycetes</taxon>
        <taxon>Pucciniales</taxon>
        <taxon>Coleosporiaceae</taxon>
        <taxon>Cronartium</taxon>
    </lineage>
</organism>
<dbReference type="InterPro" id="IPR013536">
    <property type="entry name" value="WLM_dom"/>
</dbReference>
<reference evidence="3" key="1">
    <citation type="submission" date="2013-11" db="EMBL/GenBank/DDBJ databases">
        <title>Genome sequence of the fusiform rust pathogen reveals effectors for host alternation and coevolution with pine.</title>
        <authorList>
            <consortium name="DOE Joint Genome Institute"/>
            <person name="Smith K."/>
            <person name="Pendleton A."/>
            <person name="Kubisiak T."/>
            <person name="Anderson C."/>
            <person name="Salamov A."/>
            <person name="Aerts A."/>
            <person name="Riley R."/>
            <person name="Clum A."/>
            <person name="Lindquist E."/>
            <person name="Ence D."/>
            <person name="Campbell M."/>
            <person name="Kronenberg Z."/>
            <person name="Feau N."/>
            <person name="Dhillon B."/>
            <person name="Hamelin R."/>
            <person name="Burleigh J."/>
            <person name="Smith J."/>
            <person name="Yandell M."/>
            <person name="Nelson C."/>
            <person name="Grigoriev I."/>
            <person name="Davis J."/>
        </authorList>
    </citation>
    <scope>NUCLEOTIDE SEQUENCE</scope>
    <source>
        <strain evidence="3">G11</strain>
    </source>
</reference>
<dbReference type="GO" id="GO:0070628">
    <property type="term" value="F:proteasome binding"/>
    <property type="evidence" value="ECO:0007669"/>
    <property type="project" value="TreeGrafter"/>
</dbReference>
<name>A0A9P6T901_9BASI</name>
<proteinExistence type="predicted"/>
<evidence type="ECO:0000259" key="2">
    <source>
        <dbReference type="PROSITE" id="PS51397"/>
    </source>
</evidence>
<dbReference type="Proteomes" id="UP000886653">
    <property type="component" value="Unassembled WGS sequence"/>
</dbReference>